<dbReference type="AlphaFoldDB" id="A0A9J6G860"/>
<dbReference type="EMBL" id="JABSTR010000005">
    <property type="protein sequence ID" value="KAH9371469.1"/>
    <property type="molecule type" value="Genomic_DNA"/>
</dbReference>
<evidence type="ECO:0000313" key="2">
    <source>
        <dbReference type="Proteomes" id="UP000821853"/>
    </source>
</evidence>
<sequence>MHLKAAKKHCDGEGKLVKRTSVQLTLRFGGDAAATSLSDKITKAEALFTMSLAVKAIPFAYADTASRTFPLMFPDSKIAESFSCGRSKVSYIVSDGLGPHFKIKVIDEVSWPDVYYTIQIDEPPKQEQRVQQLDISCSTFRKPNRKLSLNTCSLLTWVVPQPTVCLTVLKSIPDLPRNKFLCFFSDGPNTMKSAKTKLKEGVCQNL</sequence>
<dbReference type="Proteomes" id="UP000821853">
    <property type="component" value="Chromosome 3"/>
</dbReference>
<proteinExistence type="predicted"/>
<accession>A0A9J6G860</accession>
<gene>
    <name evidence="1" type="ORF">HPB48_010416</name>
</gene>
<reference evidence="1 2" key="1">
    <citation type="journal article" date="2020" name="Cell">
        <title>Large-Scale Comparative Analyses of Tick Genomes Elucidate Their Genetic Diversity and Vector Capacities.</title>
        <authorList>
            <consortium name="Tick Genome and Microbiome Consortium (TIGMIC)"/>
            <person name="Jia N."/>
            <person name="Wang J."/>
            <person name="Shi W."/>
            <person name="Du L."/>
            <person name="Sun Y."/>
            <person name="Zhan W."/>
            <person name="Jiang J.F."/>
            <person name="Wang Q."/>
            <person name="Zhang B."/>
            <person name="Ji P."/>
            <person name="Bell-Sakyi L."/>
            <person name="Cui X.M."/>
            <person name="Yuan T.T."/>
            <person name="Jiang B.G."/>
            <person name="Yang W.F."/>
            <person name="Lam T.T."/>
            <person name="Chang Q.C."/>
            <person name="Ding S.J."/>
            <person name="Wang X.J."/>
            <person name="Zhu J.G."/>
            <person name="Ruan X.D."/>
            <person name="Zhao L."/>
            <person name="Wei J.T."/>
            <person name="Ye R.Z."/>
            <person name="Que T.C."/>
            <person name="Du C.H."/>
            <person name="Zhou Y.H."/>
            <person name="Cheng J.X."/>
            <person name="Dai P.F."/>
            <person name="Guo W.B."/>
            <person name="Han X.H."/>
            <person name="Huang E.J."/>
            <person name="Li L.F."/>
            <person name="Wei W."/>
            <person name="Gao Y.C."/>
            <person name="Liu J.Z."/>
            <person name="Shao H.Z."/>
            <person name="Wang X."/>
            <person name="Wang C.C."/>
            <person name="Yang T.C."/>
            <person name="Huo Q.B."/>
            <person name="Li W."/>
            <person name="Chen H.Y."/>
            <person name="Chen S.E."/>
            <person name="Zhou L.G."/>
            <person name="Ni X.B."/>
            <person name="Tian J.H."/>
            <person name="Sheng Y."/>
            <person name="Liu T."/>
            <person name="Pan Y.S."/>
            <person name="Xia L.Y."/>
            <person name="Li J."/>
            <person name="Zhao F."/>
            <person name="Cao W.C."/>
        </authorList>
    </citation>
    <scope>NUCLEOTIDE SEQUENCE [LARGE SCALE GENOMIC DNA]</scope>
    <source>
        <strain evidence="1">HaeL-2018</strain>
    </source>
</reference>
<keyword evidence="2" id="KW-1185">Reference proteome</keyword>
<protein>
    <submittedName>
        <fullName evidence="1">Uncharacterized protein</fullName>
    </submittedName>
</protein>
<name>A0A9J6G860_HAELO</name>
<evidence type="ECO:0000313" key="1">
    <source>
        <dbReference type="EMBL" id="KAH9371469.1"/>
    </source>
</evidence>
<comment type="caution">
    <text evidence="1">The sequence shown here is derived from an EMBL/GenBank/DDBJ whole genome shotgun (WGS) entry which is preliminary data.</text>
</comment>
<organism evidence="1 2">
    <name type="scientific">Haemaphysalis longicornis</name>
    <name type="common">Bush tick</name>
    <dbReference type="NCBI Taxonomy" id="44386"/>
    <lineage>
        <taxon>Eukaryota</taxon>
        <taxon>Metazoa</taxon>
        <taxon>Ecdysozoa</taxon>
        <taxon>Arthropoda</taxon>
        <taxon>Chelicerata</taxon>
        <taxon>Arachnida</taxon>
        <taxon>Acari</taxon>
        <taxon>Parasitiformes</taxon>
        <taxon>Ixodida</taxon>
        <taxon>Ixodoidea</taxon>
        <taxon>Ixodidae</taxon>
        <taxon>Haemaphysalinae</taxon>
        <taxon>Haemaphysalis</taxon>
    </lineage>
</organism>
<dbReference type="OrthoDB" id="6508548at2759"/>
<dbReference type="VEuPathDB" id="VectorBase:HLOH_041268"/>